<evidence type="ECO:0000313" key="1">
    <source>
        <dbReference type="EMBL" id="MBW0506730.1"/>
    </source>
</evidence>
<protein>
    <submittedName>
        <fullName evidence="1">Uncharacterized protein</fullName>
    </submittedName>
</protein>
<dbReference type="Proteomes" id="UP000765509">
    <property type="component" value="Unassembled WGS sequence"/>
</dbReference>
<sequence>MGHQSRTLPSQPAYKIFKSQIKPSIPRIFQPVLSTIPPLSPNPFIARPVLASPLRPFPIEQPISSPIVTSKPLQPVARARRRIEERSPFPFPAAQVFQRRGQWPVSVNQEDSNMVNEGQDSVARLFRRVDSNSSEVIMYANDRMIPGTASEEIAAKFA</sequence>
<dbReference type="AlphaFoldDB" id="A0A9Q3DNI5"/>
<comment type="caution">
    <text evidence="1">The sequence shown here is derived from an EMBL/GenBank/DDBJ whole genome shotgun (WGS) entry which is preliminary data.</text>
</comment>
<dbReference type="EMBL" id="AVOT02019256">
    <property type="protein sequence ID" value="MBW0506730.1"/>
    <property type="molecule type" value="Genomic_DNA"/>
</dbReference>
<proteinExistence type="predicted"/>
<organism evidence="1 2">
    <name type="scientific">Austropuccinia psidii MF-1</name>
    <dbReference type="NCBI Taxonomy" id="1389203"/>
    <lineage>
        <taxon>Eukaryota</taxon>
        <taxon>Fungi</taxon>
        <taxon>Dikarya</taxon>
        <taxon>Basidiomycota</taxon>
        <taxon>Pucciniomycotina</taxon>
        <taxon>Pucciniomycetes</taxon>
        <taxon>Pucciniales</taxon>
        <taxon>Sphaerophragmiaceae</taxon>
        <taxon>Austropuccinia</taxon>
    </lineage>
</organism>
<reference evidence="1" key="1">
    <citation type="submission" date="2021-03" db="EMBL/GenBank/DDBJ databases">
        <title>Draft genome sequence of rust myrtle Austropuccinia psidii MF-1, a brazilian biotype.</title>
        <authorList>
            <person name="Quecine M.C."/>
            <person name="Pachon D.M.R."/>
            <person name="Bonatelli M.L."/>
            <person name="Correr F.H."/>
            <person name="Franceschini L.M."/>
            <person name="Leite T.F."/>
            <person name="Margarido G.R.A."/>
            <person name="Almeida C.A."/>
            <person name="Ferrarezi J.A."/>
            <person name="Labate C.A."/>
        </authorList>
    </citation>
    <scope>NUCLEOTIDE SEQUENCE</scope>
    <source>
        <strain evidence="1">MF-1</strain>
    </source>
</reference>
<accession>A0A9Q3DNI5</accession>
<evidence type="ECO:0000313" key="2">
    <source>
        <dbReference type="Proteomes" id="UP000765509"/>
    </source>
</evidence>
<name>A0A9Q3DNI5_9BASI</name>
<gene>
    <name evidence="1" type="ORF">O181_046445</name>
</gene>
<keyword evidence="2" id="KW-1185">Reference proteome</keyword>